<dbReference type="InterPro" id="IPR029056">
    <property type="entry name" value="Ribokinase-like"/>
</dbReference>
<dbReference type="AlphaFoldDB" id="A0A1F4W1D0"/>
<evidence type="ECO:0000313" key="6">
    <source>
        <dbReference type="Proteomes" id="UP000176614"/>
    </source>
</evidence>
<dbReference type="PROSITE" id="PS00583">
    <property type="entry name" value="PFKB_KINASES_1"/>
    <property type="match status" value="1"/>
</dbReference>
<gene>
    <name evidence="5" type="ORF">A2264_00870</name>
</gene>
<evidence type="ECO:0000256" key="1">
    <source>
        <dbReference type="ARBA" id="ARBA00010688"/>
    </source>
</evidence>
<comment type="caution">
    <text evidence="5">The sequence shown here is derived from an EMBL/GenBank/DDBJ whole genome shotgun (WGS) entry which is preliminary data.</text>
</comment>
<dbReference type="GO" id="GO:0016301">
    <property type="term" value="F:kinase activity"/>
    <property type="evidence" value="ECO:0007669"/>
    <property type="project" value="UniProtKB-KW"/>
</dbReference>
<accession>A0A1F4W1D0</accession>
<keyword evidence="3" id="KW-0418">Kinase</keyword>
<sequence>MPLDLLTIGDSAIDLYMRISDTELDPYQGKVCFFHGTKIMVNSFESAVAGNAVNVALGCAKLGVKTGIYTELGNDQNAKLVIQILKNGRVGIKTVVINKGKMTNVHPIIVFGTDRTIFSYHEKFNYKITKWPQTKWIYYTSLAENFPEFQAKLIEHVKRTGTGLAMNPGTVHMKAGIDKLKNVFSITDILIVNREEAIKLTELHYDSNVSEIHNHLHKLGPKLTVITDGKNGATAKDVTGKFEQRQIYEIAHKPVDNKTGAGDAFSAGFMSAIIHGKSMKEALKWGTINSSYAIREVGANKGLLSLKEIEKL</sequence>
<dbReference type="Proteomes" id="UP000176614">
    <property type="component" value="Unassembled WGS sequence"/>
</dbReference>
<organism evidence="5 6">
    <name type="scientific">candidate division WWE3 bacterium RIFOXYA2_FULL_46_9</name>
    <dbReference type="NCBI Taxonomy" id="1802636"/>
    <lineage>
        <taxon>Bacteria</taxon>
        <taxon>Katanobacteria</taxon>
    </lineage>
</organism>
<dbReference type="PANTHER" id="PTHR10584:SF166">
    <property type="entry name" value="RIBOKINASE"/>
    <property type="match status" value="1"/>
</dbReference>
<evidence type="ECO:0000313" key="5">
    <source>
        <dbReference type="EMBL" id="OGC63227.1"/>
    </source>
</evidence>
<dbReference type="Pfam" id="PF00294">
    <property type="entry name" value="PfkB"/>
    <property type="match status" value="1"/>
</dbReference>
<proteinExistence type="inferred from homology"/>
<dbReference type="EMBL" id="MEVT01000008">
    <property type="protein sequence ID" value="OGC63227.1"/>
    <property type="molecule type" value="Genomic_DNA"/>
</dbReference>
<protein>
    <recommendedName>
        <fullName evidence="4">Carbohydrate kinase PfkB domain-containing protein</fullName>
    </recommendedName>
</protein>
<name>A0A1F4W1D0_UNCKA</name>
<dbReference type="InterPro" id="IPR011611">
    <property type="entry name" value="PfkB_dom"/>
</dbReference>
<dbReference type="InterPro" id="IPR002139">
    <property type="entry name" value="Ribo/fructo_kinase"/>
</dbReference>
<keyword evidence="2" id="KW-0808">Transferase</keyword>
<evidence type="ECO:0000256" key="3">
    <source>
        <dbReference type="ARBA" id="ARBA00022777"/>
    </source>
</evidence>
<dbReference type="GO" id="GO:0006796">
    <property type="term" value="P:phosphate-containing compound metabolic process"/>
    <property type="evidence" value="ECO:0007669"/>
    <property type="project" value="UniProtKB-ARBA"/>
</dbReference>
<dbReference type="InterPro" id="IPR002173">
    <property type="entry name" value="Carboh/pur_kinase_PfkB_CS"/>
</dbReference>
<feature type="domain" description="Carbohydrate kinase PfkB" evidence="4">
    <location>
        <begin position="24"/>
        <end position="301"/>
    </location>
</feature>
<dbReference type="Gene3D" id="3.40.1190.20">
    <property type="match status" value="1"/>
</dbReference>
<reference evidence="5 6" key="1">
    <citation type="journal article" date="2016" name="Nat. Commun.">
        <title>Thousands of microbial genomes shed light on interconnected biogeochemical processes in an aquifer system.</title>
        <authorList>
            <person name="Anantharaman K."/>
            <person name="Brown C.T."/>
            <person name="Hug L.A."/>
            <person name="Sharon I."/>
            <person name="Castelle C.J."/>
            <person name="Probst A.J."/>
            <person name="Thomas B.C."/>
            <person name="Singh A."/>
            <person name="Wilkins M.J."/>
            <person name="Karaoz U."/>
            <person name="Brodie E.L."/>
            <person name="Williams K.H."/>
            <person name="Hubbard S.S."/>
            <person name="Banfield J.F."/>
        </authorList>
    </citation>
    <scope>NUCLEOTIDE SEQUENCE [LARGE SCALE GENOMIC DNA]</scope>
</reference>
<evidence type="ECO:0000256" key="2">
    <source>
        <dbReference type="ARBA" id="ARBA00022679"/>
    </source>
</evidence>
<evidence type="ECO:0000259" key="4">
    <source>
        <dbReference type="Pfam" id="PF00294"/>
    </source>
</evidence>
<dbReference type="PRINTS" id="PR00990">
    <property type="entry name" value="RIBOKINASE"/>
</dbReference>
<dbReference type="SUPFAM" id="SSF53613">
    <property type="entry name" value="Ribokinase-like"/>
    <property type="match status" value="1"/>
</dbReference>
<dbReference type="PANTHER" id="PTHR10584">
    <property type="entry name" value="SUGAR KINASE"/>
    <property type="match status" value="1"/>
</dbReference>
<comment type="similarity">
    <text evidence="1">Belongs to the carbohydrate kinase PfkB family.</text>
</comment>